<keyword evidence="2" id="KW-1185">Reference proteome</keyword>
<dbReference type="EMBL" id="JMQN01000057">
    <property type="protein sequence ID" value="KEA62070.1"/>
    <property type="molecule type" value="Genomic_DNA"/>
</dbReference>
<sequence length="61" mass="7052">MSNTTPHPKFMEAMRKLSAMTEEERLSEANKELFEQAMKYAPLDIQPALIAIQKKYEVSVH</sequence>
<dbReference type="Proteomes" id="UP000028252">
    <property type="component" value="Unassembled WGS sequence"/>
</dbReference>
<comment type="caution">
    <text evidence="1">The sequence shown here is derived from an EMBL/GenBank/DDBJ whole genome shotgun (WGS) entry which is preliminary data.</text>
</comment>
<dbReference type="RefSeq" id="WP_036191249.1">
    <property type="nucleotide sequence ID" value="NZ_JMQN01000057.1"/>
</dbReference>
<reference evidence="1 2" key="1">
    <citation type="submission" date="2014-04" db="EMBL/GenBank/DDBJ databases">
        <title>Marinobacterium kochiensis sp. nov., isolated from sediment sample collected from Kochi backwaters in Kerala, India.</title>
        <authorList>
            <person name="Singh A."/>
            <person name="Pinnaka A.K."/>
        </authorList>
    </citation>
    <scope>NUCLEOTIDE SEQUENCE [LARGE SCALE GENOMIC DNA]</scope>
    <source>
        <strain evidence="1 2">AK27</strain>
    </source>
</reference>
<dbReference type="OrthoDB" id="6089596at2"/>
<evidence type="ECO:0000313" key="1">
    <source>
        <dbReference type="EMBL" id="KEA62070.1"/>
    </source>
</evidence>
<dbReference type="AlphaFoldDB" id="A0A081FU65"/>
<name>A0A081FU65_9GAMM</name>
<dbReference type="PATRIC" id="fig|1232683.4.peg.3672"/>
<evidence type="ECO:0000313" key="2">
    <source>
        <dbReference type="Proteomes" id="UP000028252"/>
    </source>
</evidence>
<protein>
    <submittedName>
        <fullName evidence="1">Uncharacterized protein</fullName>
    </submittedName>
</protein>
<gene>
    <name evidence="1" type="ORF">ADIMK_3731</name>
</gene>
<proteinExistence type="predicted"/>
<organism evidence="1 2">
    <name type="scientific">Marinobacterium lacunae</name>
    <dbReference type="NCBI Taxonomy" id="1232683"/>
    <lineage>
        <taxon>Bacteria</taxon>
        <taxon>Pseudomonadati</taxon>
        <taxon>Pseudomonadota</taxon>
        <taxon>Gammaproteobacteria</taxon>
        <taxon>Oceanospirillales</taxon>
        <taxon>Oceanospirillaceae</taxon>
        <taxon>Marinobacterium</taxon>
    </lineage>
</organism>
<accession>A0A081FU65</accession>
<dbReference type="eggNOG" id="ENOG50335WX">
    <property type="taxonomic scope" value="Bacteria"/>
</dbReference>